<dbReference type="InterPro" id="IPR003439">
    <property type="entry name" value="ABC_transporter-like_ATP-bd"/>
</dbReference>
<name>A0AA42CF40_9PROT</name>
<gene>
    <name evidence="8" type="ORF">OL599_19690</name>
</gene>
<dbReference type="PANTHER" id="PTHR42734">
    <property type="entry name" value="METAL TRANSPORT SYSTEM ATP-BINDING PROTEIN TM_0124-RELATED"/>
    <property type="match status" value="1"/>
</dbReference>
<keyword evidence="9" id="KW-1185">Reference proteome</keyword>
<keyword evidence="2" id="KW-0813">Transport</keyword>
<accession>A0AA42CF40</accession>
<dbReference type="RefSeq" id="WP_264715626.1">
    <property type="nucleotide sequence ID" value="NZ_JAPDNT010000024.1"/>
</dbReference>
<dbReference type="SMART" id="SM00382">
    <property type="entry name" value="AAA"/>
    <property type="match status" value="1"/>
</dbReference>
<dbReference type="InterPro" id="IPR027417">
    <property type="entry name" value="P-loop_NTPase"/>
</dbReference>
<comment type="similarity">
    <text evidence="1">Belongs to the ABC transporter superfamily.</text>
</comment>
<evidence type="ECO:0000256" key="1">
    <source>
        <dbReference type="ARBA" id="ARBA00005417"/>
    </source>
</evidence>
<dbReference type="PROSITE" id="PS00211">
    <property type="entry name" value="ABC_TRANSPORTER_1"/>
    <property type="match status" value="1"/>
</dbReference>
<dbReference type="InterPro" id="IPR003593">
    <property type="entry name" value="AAA+_ATPase"/>
</dbReference>
<dbReference type="InterPro" id="IPR050153">
    <property type="entry name" value="Metal_Ion_Import_ABC"/>
</dbReference>
<evidence type="ECO:0000256" key="5">
    <source>
        <dbReference type="ARBA" id="ARBA00022906"/>
    </source>
</evidence>
<dbReference type="GO" id="GO:0005524">
    <property type="term" value="F:ATP binding"/>
    <property type="evidence" value="ECO:0007669"/>
    <property type="project" value="UniProtKB-KW"/>
</dbReference>
<evidence type="ECO:0000256" key="6">
    <source>
        <dbReference type="ARBA" id="ARBA00023065"/>
    </source>
</evidence>
<evidence type="ECO:0000256" key="2">
    <source>
        <dbReference type="ARBA" id="ARBA00022448"/>
    </source>
</evidence>
<proteinExistence type="inferred from homology"/>
<sequence>MTPAITLSDLTCVHERHPAVHHLSGRFAPGCLTAVVGPNGAGKTTLLRAIAGLHTAHEGRVDRGGLSCDRIGLLPQASALDRGFPVTCRDVVAMGAWGRMGAFRALPADAAERVGAALRSVGLAGFERRLAGSLSAGQFQRVLFARLMLQDAPVLLLDEPFTAVDARTAADLLKLIHRWHGEGRSVIAVLHDLDLVAREFPETLLLARDPIAWGPTVATLSAANRLRARLVAEAWAERPELCRDAA</sequence>
<evidence type="ECO:0000256" key="3">
    <source>
        <dbReference type="ARBA" id="ARBA00022741"/>
    </source>
</evidence>
<evidence type="ECO:0000259" key="7">
    <source>
        <dbReference type="PROSITE" id="PS50893"/>
    </source>
</evidence>
<dbReference type="InterPro" id="IPR017871">
    <property type="entry name" value="ABC_transporter-like_CS"/>
</dbReference>
<dbReference type="Pfam" id="PF00005">
    <property type="entry name" value="ABC_tran"/>
    <property type="match status" value="1"/>
</dbReference>
<dbReference type="SUPFAM" id="SSF52540">
    <property type="entry name" value="P-loop containing nucleoside triphosphate hydrolases"/>
    <property type="match status" value="1"/>
</dbReference>
<feature type="domain" description="ABC transporter" evidence="7">
    <location>
        <begin position="5"/>
        <end position="233"/>
    </location>
</feature>
<evidence type="ECO:0000313" key="9">
    <source>
        <dbReference type="Proteomes" id="UP001165679"/>
    </source>
</evidence>
<evidence type="ECO:0000256" key="4">
    <source>
        <dbReference type="ARBA" id="ARBA00022840"/>
    </source>
</evidence>
<reference evidence="8" key="2">
    <citation type="submission" date="2022-10" db="EMBL/GenBank/DDBJ databases">
        <authorList>
            <person name="Trinh H.N."/>
        </authorList>
    </citation>
    <scope>NUCLEOTIDE SEQUENCE</scope>
    <source>
        <strain evidence="8">RN2-1</strain>
    </source>
</reference>
<evidence type="ECO:0000313" key="8">
    <source>
        <dbReference type="EMBL" id="MCW3476793.1"/>
    </source>
</evidence>
<dbReference type="PROSITE" id="PS50893">
    <property type="entry name" value="ABC_TRANSPORTER_2"/>
    <property type="match status" value="1"/>
</dbReference>
<dbReference type="GO" id="GO:0016887">
    <property type="term" value="F:ATP hydrolysis activity"/>
    <property type="evidence" value="ECO:0007669"/>
    <property type="project" value="InterPro"/>
</dbReference>
<dbReference type="PANTHER" id="PTHR42734:SF5">
    <property type="entry name" value="IRON TRANSPORT SYSTEM ATP-BINDING PROTEIN HI_0361-RELATED"/>
    <property type="match status" value="1"/>
</dbReference>
<organism evidence="8 9">
    <name type="scientific">Limobrevibacterium gyesilva</name>
    <dbReference type="NCBI Taxonomy" id="2991712"/>
    <lineage>
        <taxon>Bacteria</taxon>
        <taxon>Pseudomonadati</taxon>
        <taxon>Pseudomonadota</taxon>
        <taxon>Alphaproteobacteria</taxon>
        <taxon>Acetobacterales</taxon>
        <taxon>Acetobacteraceae</taxon>
        <taxon>Limobrevibacterium</taxon>
    </lineage>
</organism>
<dbReference type="GO" id="GO:0006829">
    <property type="term" value="P:zinc ion transport"/>
    <property type="evidence" value="ECO:0007669"/>
    <property type="project" value="UniProtKB-KW"/>
</dbReference>
<keyword evidence="6" id="KW-0406">Ion transport</keyword>
<protein>
    <submittedName>
        <fullName evidence="8">Metal ABC transporter ATP-binding protein</fullName>
    </submittedName>
</protein>
<dbReference type="CDD" id="cd03235">
    <property type="entry name" value="ABC_Metallic_Cations"/>
    <property type="match status" value="1"/>
</dbReference>
<dbReference type="EMBL" id="JAPDNT010000024">
    <property type="protein sequence ID" value="MCW3476793.1"/>
    <property type="molecule type" value="Genomic_DNA"/>
</dbReference>
<dbReference type="Proteomes" id="UP001165679">
    <property type="component" value="Unassembled WGS sequence"/>
</dbReference>
<keyword evidence="4 8" id="KW-0067">ATP-binding</keyword>
<dbReference type="Gene3D" id="3.40.50.300">
    <property type="entry name" value="P-loop containing nucleotide triphosphate hydrolases"/>
    <property type="match status" value="1"/>
</dbReference>
<keyword evidence="5" id="KW-0864">Zinc transport</keyword>
<reference evidence="8" key="1">
    <citation type="submission" date="2022-09" db="EMBL/GenBank/DDBJ databases">
        <title>Rhodovastum sp. nov. RN2-1 isolated from soil in Seongnam, South Korea.</title>
        <authorList>
            <person name="Le N.T."/>
        </authorList>
    </citation>
    <scope>NUCLEOTIDE SEQUENCE</scope>
    <source>
        <strain evidence="8">RN2-1</strain>
    </source>
</reference>
<comment type="caution">
    <text evidence="8">The sequence shown here is derived from an EMBL/GenBank/DDBJ whole genome shotgun (WGS) entry which is preliminary data.</text>
</comment>
<keyword evidence="5" id="KW-0862">Zinc</keyword>
<keyword evidence="3" id="KW-0547">Nucleotide-binding</keyword>
<dbReference type="AlphaFoldDB" id="A0AA42CF40"/>